<organism evidence="2 3">
    <name type="scientific">Nocardioides plantarum</name>
    <dbReference type="NCBI Taxonomy" id="29299"/>
    <lineage>
        <taxon>Bacteria</taxon>
        <taxon>Bacillati</taxon>
        <taxon>Actinomycetota</taxon>
        <taxon>Actinomycetes</taxon>
        <taxon>Propionibacteriales</taxon>
        <taxon>Nocardioidaceae</taxon>
        <taxon>Nocardioides</taxon>
    </lineage>
</organism>
<dbReference type="Gene3D" id="2.30.30.240">
    <property type="entry name" value="PRC-barrel domain"/>
    <property type="match status" value="2"/>
</dbReference>
<dbReference type="Pfam" id="PF05239">
    <property type="entry name" value="PRC"/>
    <property type="match status" value="2"/>
</dbReference>
<dbReference type="InterPro" id="IPR011033">
    <property type="entry name" value="PRC_barrel-like_sf"/>
</dbReference>
<sequence>MQWSQLKGRKVVSTATADRVGKVSGFVLDPETRCVVALELKKTDTGSIVRWSDLVAVGSDAVTVADAAVVVEPDEALEALSGKRGAVLKKLVLDDGGRALGKVTDLDLDPETGALRELLLDERTVVGERLLGVGSYAVVVGSD</sequence>
<evidence type="ECO:0000313" key="3">
    <source>
        <dbReference type="Proteomes" id="UP001589750"/>
    </source>
</evidence>
<gene>
    <name evidence="2" type="ORF">ACFFRI_15050</name>
</gene>
<evidence type="ECO:0000259" key="1">
    <source>
        <dbReference type="Pfam" id="PF05239"/>
    </source>
</evidence>
<protein>
    <submittedName>
        <fullName evidence="2">PRC-barrel domain-containing protein</fullName>
    </submittedName>
</protein>
<proteinExistence type="predicted"/>
<keyword evidence="3" id="KW-1185">Reference proteome</keyword>
<feature type="domain" description="PRC-barrel" evidence="1">
    <location>
        <begin position="92"/>
        <end position="131"/>
    </location>
</feature>
<dbReference type="RefSeq" id="WP_170215350.1">
    <property type="nucleotide sequence ID" value="NZ_JBHMDG010000018.1"/>
</dbReference>
<feature type="domain" description="PRC-barrel" evidence="1">
    <location>
        <begin position="3"/>
        <end position="76"/>
    </location>
</feature>
<name>A0ABV5KD69_9ACTN</name>
<comment type="caution">
    <text evidence="2">The sequence shown here is derived from an EMBL/GenBank/DDBJ whole genome shotgun (WGS) entry which is preliminary data.</text>
</comment>
<reference evidence="2 3" key="1">
    <citation type="submission" date="2024-09" db="EMBL/GenBank/DDBJ databases">
        <authorList>
            <person name="Sun Q."/>
            <person name="Mori K."/>
        </authorList>
    </citation>
    <scope>NUCLEOTIDE SEQUENCE [LARGE SCALE GENOMIC DNA]</scope>
    <source>
        <strain evidence="2 3">JCM 9626</strain>
    </source>
</reference>
<dbReference type="Proteomes" id="UP001589750">
    <property type="component" value="Unassembled WGS sequence"/>
</dbReference>
<evidence type="ECO:0000313" key="2">
    <source>
        <dbReference type="EMBL" id="MFB9314372.1"/>
    </source>
</evidence>
<dbReference type="InterPro" id="IPR027275">
    <property type="entry name" value="PRC-brl_dom"/>
</dbReference>
<accession>A0ABV5KD69</accession>
<dbReference type="EMBL" id="JBHMDG010000018">
    <property type="protein sequence ID" value="MFB9314372.1"/>
    <property type="molecule type" value="Genomic_DNA"/>
</dbReference>
<dbReference type="SUPFAM" id="SSF50346">
    <property type="entry name" value="PRC-barrel domain"/>
    <property type="match status" value="1"/>
</dbReference>